<dbReference type="EMBL" id="HBGK01015499">
    <property type="protein sequence ID" value="CAD9279004.1"/>
    <property type="molecule type" value="Transcribed_RNA"/>
</dbReference>
<organism evidence="1">
    <name type="scientific">Grammatophora oceanica</name>
    <dbReference type="NCBI Taxonomy" id="210454"/>
    <lineage>
        <taxon>Eukaryota</taxon>
        <taxon>Sar</taxon>
        <taxon>Stramenopiles</taxon>
        <taxon>Ochrophyta</taxon>
        <taxon>Bacillariophyta</taxon>
        <taxon>Fragilariophyceae</taxon>
        <taxon>Fragilariophycidae</taxon>
        <taxon>Rhabdonematales</taxon>
        <taxon>Grammatophoraceae</taxon>
        <taxon>Grammatophora</taxon>
    </lineage>
</organism>
<sequence length="99" mass="10725">MSISRGYCLTQEYKSKESRLYSSPPKDANFKYGAHSDFTKHCSVAQQTATRSTRLPLQFTFQSAAVEADSDVSLNKGVTSNILPILQAAHSAATAQPAV</sequence>
<name>A0A7S1UUH2_9STRA</name>
<protein>
    <submittedName>
        <fullName evidence="1">Uncharacterized protein</fullName>
    </submittedName>
</protein>
<dbReference type="AlphaFoldDB" id="A0A7S1UUH2"/>
<gene>
    <name evidence="1" type="ORF">GOCE00092_LOCUS7913</name>
</gene>
<evidence type="ECO:0000313" key="1">
    <source>
        <dbReference type="EMBL" id="CAD9279004.1"/>
    </source>
</evidence>
<reference evidence="1" key="1">
    <citation type="submission" date="2021-01" db="EMBL/GenBank/DDBJ databases">
        <authorList>
            <person name="Corre E."/>
            <person name="Pelletier E."/>
            <person name="Niang G."/>
            <person name="Scheremetjew M."/>
            <person name="Finn R."/>
            <person name="Kale V."/>
            <person name="Holt S."/>
            <person name="Cochrane G."/>
            <person name="Meng A."/>
            <person name="Brown T."/>
            <person name="Cohen L."/>
        </authorList>
    </citation>
    <scope>NUCLEOTIDE SEQUENCE</scope>
    <source>
        <strain evidence="1">CCMP 410</strain>
    </source>
</reference>
<proteinExistence type="predicted"/>
<accession>A0A7S1UUH2</accession>